<evidence type="ECO:0000313" key="4">
    <source>
        <dbReference type="Proteomes" id="UP000762676"/>
    </source>
</evidence>
<feature type="compositionally biased region" description="Basic and acidic residues" evidence="1">
    <location>
        <begin position="403"/>
        <end position="421"/>
    </location>
</feature>
<name>A0AAV4EV09_9GAST</name>
<feature type="region of interest" description="Disordered" evidence="1">
    <location>
        <begin position="403"/>
        <end position="430"/>
    </location>
</feature>
<organism evidence="3 4">
    <name type="scientific">Elysia marginata</name>
    <dbReference type="NCBI Taxonomy" id="1093978"/>
    <lineage>
        <taxon>Eukaryota</taxon>
        <taxon>Metazoa</taxon>
        <taxon>Spiralia</taxon>
        <taxon>Lophotrochozoa</taxon>
        <taxon>Mollusca</taxon>
        <taxon>Gastropoda</taxon>
        <taxon>Heterobranchia</taxon>
        <taxon>Euthyneura</taxon>
        <taxon>Panpulmonata</taxon>
        <taxon>Sacoglossa</taxon>
        <taxon>Placobranchoidea</taxon>
        <taxon>Plakobranchidae</taxon>
        <taxon>Elysia</taxon>
    </lineage>
</organism>
<keyword evidence="4" id="KW-1185">Reference proteome</keyword>
<keyword evidence="2" id="KW-0472">Membrane</keyword>
<proteinExistence type="predicted"/>
<evidence type="ECO:0000256" key="1">
    <source>
        <dbReference type="SAM" id="MobiDB-lite"/>
    </source>
</evidence>
<feature type="transmembrane region" description="Helical" evidence="2">
    <location>
        <begin position="272"/>
        <end position="295"/>
    </location>
</feature>
<keyword evidence="2" id="KW-1133">Transmembrane helix</keyword>
<keyword evidence="2" id="KW-0812">Transmembrane</keyword>
<evidence type="ECO:0000256" key="2">
    <source>
        <dbReference type="SAM" id="Phobius"/>
    </source>
</evidence>
<dbReference type="AlphaFoldDB" id="A0AAV4EV09"/>
<comment type="caution">
    <text evidence="3">The sequence shown here is derived from an EMBL/GenBank/DDBJ whole genome shotgun (WGS) entry which is preliminary data.</text>
</comment>
<gene>
    <name evidence="3" type="ORF">ElyMa_005510300</name>
</gene>
<sequence>MIKDDKTSNILVPRLEYFKMLRLMVRKTTCFSCVLTAKDCNFNFDQNVKVKKQPRMYFPLALSLVVFSQTLSRTESLGLEPKDEEGELIVKLDASHEMVFSGSFAKKFYKCLCSSETKICRIVYSLDVRRSQPETSNHMVSDVSITRMLKRPSFSGMAGSKTFVCEKPELKDKPQELVSCDRDRAARCDNSIGFHKLELFDSSCSSGCINLCWNGYNVSYRGAFSRNLPEKGRCESAVNSLSSSPNTIRANARVPDVTTRKYQKVKEDSLPVAMWAVLGCILTIAAAIVIAVVMYRRRKLVDTLKARTRRRPSFLDIQPYTCSEAEVKEYAAPGTSNISPSVDATLGSLGEGDAVYTTYGASGSVYCTIADGQISSFKLTTNYNTTDNLNLSFFKVEADSSMHEQRISRRDKGEKPDDPQKDGSFYSKLNNGKMRSVQHVPMNIYAISNTLFKEGHMYQEIEEVVSNPTYTRLNSKTEISAQFQRNVLETYNMAAGKFDGNSSKQHQLEDASFLENTKDRITLTKMDESIKNFSPNINENCADQKDNQCRHKRQDNQCDSSDSKHLYNLHDAKSGCQINKISETNEYLISLKQPPTEDYPLEDVDRRDCCSDYPEQDINSPDKVVVSTRHQIHEYFELELESNEGDAAQGN</sequence>
<dbReference type="Proteomes" id="UP000762676">
    <property type="component" value="Unassembled WGS sequence"/>
</dbReference>
<dbReference type="EMBL" id="BMAT01010988">
    <property type="protein sequence ID" value="GFR64554.1"/>
    <property type="molecule type" value="Genomic_DNA"/>
</dbReference>
<evidence type="ECO:0000313" key="3">
    <source>
        <dbReference type="EMBL" id="GFR64554.1"/>
    </source>
</evidence>
<protein>
    <submittedName>
        <fullName evidence="3">Uncharacterized protein</fullName>
    </submittedName>
</protein>
<accession>A0AAV4EV09</accession>
<reference evidence="3 4" key="1">
    <citation type="journal article" date="2021" name="Elife">
        <title>Chloroplast acquisition without the gene transfer in kleptoplastic sea slugs, Plakobranchus ocellatus.</title>
        <authorList>
            <person name="Maeda T."/>
            <person name="Takahashi S."/>
            <person name="Yoshida T."/>
            <person name="Shimamura S."/>
            <person name="Takaki Y."/>
            <person name="Nagai Y."/>
            <person name="Toyoda A."/>
            <person name="Suzuki Y."/>
            <person name="Arimoto A."/>
            <person name="Ishii H."/>
            <person name="Satoh N."/>
            <person name="Nishiyama T."/>
            <person name="Hasebe M."/>
            <person name="Maruyama T."/>
            <person name="Minagawa J."/>
            <person name="Obokata J."/>
            <person name="Shigenobu S."/>
        </authorList>
    </citation>
    <scope>NUCLEOTIDE SEQUENCE [LARGE SCALE GENOMIC DNA]</scope>
</reference>